<keyword evidence="11 15" id="KW-1133">Transmembrane helix</keyword>
<dbReference type="OrthoDB" id="8062037at2759"/>
<keyword evidence="12 15" id="KW-0472">Membrane</keyword>
<dbReference type="PANTHER" id="PTHR47035:SF3">
    <property type="entry name" value="OS11G0150450 PROTEIN"/>
    <property type="match status" value="1"/>
</dbReference>
<dbReference type="STRING" id="1088818.A0A2H9ZWA1"/>
<dbReference type="EC" id="2.3.2.27" evidence="4"/>
<dbReference type="SMART" id="SM00184">
    <property type="entry name" value="RING"/>
    <property type="match status" value="1"/>
</dbReference>
<dbReference type="InterPro" id="IPR001841">
    <property type="entry name" value="Znf_RING"/>
</dbReference>
<dbReference type="GO" id="GO:0061630">
    <property type="term" value="F:ubiquitin protein ligase activity"/>
    <property type="evidence" value="ECO:0007669"/>
    <property type="project" value="UniProtKB-EC"/>
</dbReference>
<dbReference type="PANTHER" id="PTHR47035">
    <property type="entry name" value="OS11G0150450 PROTEIN"/>
    <property type="match status" value="1"/>
</dbReference>
<evidence type="ECO:0000313" key="18">
    <source>
        <dbReference type="Proteomes" id="UP000236161"/>
    </source>
</evidence>
<feature type="region of interest" description="Disordered" evidence="14">
    <location>
        <begin position="133"/>
        <end position="152"/>
    </location>
</feature>
<evidence type="ECO:0000256" key="2">
    <source>
        <dbReference type="ARBA" id="ARBA00004167"/>
    </source>
</evidence>
<evidence type="ECO:0000256" key="10">
    <source>
        <dbReference type="ARBA" id="ARBA00022833"/>
    </source>
</evidence>
<dbReference type="Proteomes" id="UP000236161">
    <property type="component" value="Unassembled WGS sequence"/>
</dbReference>
<evidence type="ECO:0000256" key="12">
    <source>
        <dbReference type="ARBA" id="ARBA00023136"/>
    </source>
</evidence>
<evidence type="ECO:0000256" key="11">
    <source>
        <dbReference type="ARBA" id="ARBA00022989"/>
    </source>
</evidence>
<dbReference type="InterPro" id="IPR013083">
    <property type="entry name" value="Znf_RING/FYVE/PHD"/>
</dbReference>
<keyword evidence="5 17" id="KW-0808">Transferase</keyword>
<keyword evidence="8 13" id="KW-0863">Zinc-finger</keyword>
<dbReference type="GO" id="GO:0016020">
    <property type="term" value="C:membrane"/>
    <property type="evidence" value="ECO:0007669"/>
    <property type="project" value="UniProtKB-SubCell"/>
</dbReference>
<dbReference type="CDD" id="cd16461">
    <property type="entry name" value="RING-H2_EL5-like"/>
    <property type="match status" value="1"/>
</dbReference>
<keyword evidence="7" id="KW-0479">Metal-binding</keyword>
<evidence type="ECO:0000313" key="17">
    <source>
        <dbReference type="EMBL" id="PKA47554.1"/>
    </source>
</evidence>
<evidence type="ECO:0000256" key="7">
    <source>
        <dbReference type="ARBA" id="ARBA00022723"/>
    </source>
</evidence>
<keyword evidence="6 15" id="KW-0812">Transmembrane</keyword>
<feature type="transmembrane region" description="Helical" evidence="15">
    <location>
        <begin position="6"/>
        <end position="29"/>
    </location>
</feature>
<name>A0A2H9ZWA1_9ASPA</name>
<proteinExistence type="predicted"/>
<protein>
    <recommendedName>
        <fullName evidence="4">RING-type E3 ubiquitin transferase</fullName>
        <ecNumber evidence="4">2.3.2.27</ecNumber>
    </recommendedName>
</protein>
<evidence type="ECO:0000256" key="6">
    <source>
        <dbReference type="ARBA" id="ARBA00022692"/>
    </source>
</evidence>
<feature type="compositionally biased region" description="Polar residues" evidence="14">
    <location>
        <begin position="140"/>
        <end position="149"/>
    </location>
</feature>
<comment type="pathway">
    <text evidence="3">Protein modification; protein ubiquitination.</text>
</comment>
<evidence type="ECO:0000256" key="4">
    <source>
        <dbReference type="ARBA" id="ARBA00012483"/>
    </source>
</evidence>
<evidence type="ECO:0000256" key="1">
    <source>
        <dbReference type="ARBA" id="ARBA00000900"/>
    </source>
</evidence>
<dbReference type="PROSITE" id="PS50089">
    <property type="entry name" value="ZF_RING_2"/>
    <property type="match status" value="1"/>
</dbReference>
<evidence type="ECO:0000256" key="8">
    <source>
        <dbReference type="ARBA" id="ARBA00022771"/>
    </source>
</evidence>
<comment type="subcellular location">
    <subcellularLocation>
        <location evidence="2">Membrane</location>
        <topology evidence="2">Single-pass membrane protein</topology>
    </subcellularLocation>
</comment>
<dbReference type="AlphaFoldDB" id="A0A2H9ZWA1"/>
<evidence type="ECO:0000256" key="13">
    <source>
        <dbReference type="PROSITE-ProRule" id="PRU00175"/>
    </source>
</evidence>
<organism evidence="17 18">
    <name type="scientific">Apostasia shenzhenica</name>
    <dbReference type="NCBI Taxonomy" id="1088818"/>
    <lineage>
        <taxon>Eukaryota</taxon>
        <taxon>Viridiplantae</taxon>
        <taxon>Streptophyta</taxon>
        <taxon>Embryophyta</taxon>
        <taxon>Tracheophyta</taxon>
        <taxon>Spermatophyta</taxon>
        <taxon>Magnoliopsida</taxon>
        <taxon>Liliopsida</taxon>
        <taxon>Asparagales</taxon>
        <taxon>Orchidaceae</taxon>
        <taxon>Apostasioideae</taxon>
        <taxon>Apostasia</taxon>
    </lineage>
</organism>
<keyword evidence="18" id="KW-1185">Reference proteome</keyword>
<sequence>MLGLNLVMTVIGFSVSVMFIVFVCTRLICARVQLRASRRSSPTASRFNLSAIERGVHGLDPILVSSFPTMKFGDHITPGQNMQCTVCLLEYQEKDLYRVLPYCGHDFHADCIDTWLKQHSTCPVCRVSLRNSPDKKQRMQPAQTATMRTTDSHESCEPGAVVHCQHEGQSFSPRTSHTQSMVDHFISELPGVAEAASTLAEVNCSAEATSVELERK</sequence>
<evidence type="ECO:0000256" key="9">
    <source>
        <dbReference type="ARBA" id="ARBA00022786"/>
    </source>
</evidence>
<evidence type="ECO:0000256" key="15">
    <source>
        <dbReference type="SAM" id="Phobius"/>
    </source>
</evidence>
<reference evidence="17 18" key="1">
    <citation type="journal article" date="2017" name="Nature">
        <title>The Apostasia genome and the evolution of orchids.</title>
        <authorList>
            <person name="Zhang G.Q."/>
            <person name="Liu K.W."/>
            <person name="Li Z."/>
            <person name="Lohaus R."/>
            <person name="Hsiao Y.Y."/>
            <person name="Niu S.C."/>
            <person name="Wang J.Y."/>
            <person name="Lin Y.C."/>
            <person name="Xu Q."/>
            <person name="Chen L.J."/>
            <person name="Yoshida K."/>
            <person name="Fujiwara S."/>
            <person name="Wang Z.W."/>
            <person name="Zhang Y.Q."/>
            <person name="Mitsuda N."/>
            <person name="Wang M."/>
            <person name="Liu G.H."/>
            <person name="Pecoraro L."/>
            <person name="Huang H.X."/>
            <person name="Xiao X.J."/>
            <person name="Lin M."/>
            <person name="Wu X.Y."/>
            <person name="Wu W.L."/>
            <person name="Chen Y.Y."/>
            <person name="Chang S.B."/>
            <person name="Sakamoto S."/>
            <person name="Ohme-Takagi M."/>
            <person name="Yagi M."/>
            <person name="Zeng S.J."/>
            <person name="Shen C.Y."/>
            <person name="Yeh C.M."/>
            <person name="Luo Y.B."/>
            <person name="Tsai W.C."/>
            <person name="Van de Peer Y."/>
            <person name="Liu Z.J."/>
        </authorList>
    </citation>
    <scope>NUCLEOTIDE SEQUENCE [LARGE SCALE GENOMIC DNA]</scope>
    <source>
        <strain evidence="18">cv. Shenzhen</strain>
        <tissue evidence="17">Stem</tissue>
    </source>
</reference>
<dbReference type="Pfam" id="PF13639">
    <property type="entry name" value="zf-RING_2"/>
    <property type="match status" value="1"/>
</dbReference>
<keyword evidence="17" id="KW-0012">Acyltransferase</keyword>
<gene>
    <name evidence="17" type="primary">ATL38</name>
    <name evidence="17" type="ORF">AXF42_Ash014750</name>
</gene>
<keyword evidence="9" id="KW-0833">Ubl conjugation pathway</keyword>
<keyword evidence="10" id="KW-0862">Zinc</keyword>
<dbReference type="Gene3D" id="3.30.40.10">
    <property type="entry name" value="Zinc/RING finger domain, C3HC4 (zinc finger)"/>
    <property type="match status" value="1"/>
</dbReference>
<dbReference type="GO" id="GO:0008270">
    <property type="term" value="F:zinc ion binding"/>
    <property type="evidence" value="ECO:0007669"/>
    <property type="project" value="UniProtKB-KW"/>
</dbReference>
<feature type="domain" description="RING-type" evidence="16">
    <location>
        <begin position="84"/>
        <end position="126"/>
    </location>
</feature>
<dbReference type="EMBL" id="KZ453122">
    <property type="protein sequence ID" value="PKA47554.1"/>
    <property type="molecule type" value="Genomic_DNA"/>
</dbReference>
<evidence type="ECO:0000259" key="16">
    <source>
        <dbReference type="PROSITE" id="PS50089"/>
    </source>
</evidence>
<evidence type="ECO:0000256" key="14">
    <source>
        <dbReference type="SAM" id="MobiDB-lite"/>
    </source>
</evidence>
<dbReference type="FunFam" id="3.30.40.10:FF:000187">
    <property type="entry name" value="E3 ubiquitin-protein ligase ATL6"/>
    <property type="match status" value="1"/>
</dbReference>
<dbReference type="SUPFAM" id="SSF57850">
    <property type="entry name" value="RING/U-box"/>
    <property type="match status" value="1"/>
</dbReference>
<dbReference type="InterPro" id="IPR053070">
    <property type="entry name" value="RING-type_E3_ubiquitin-ligase"/>
</dbReference>
<evidence type="ECO:0000256" key="5">
    <source>
        <dbReference type="ARBA" id="ARBA00022679"/>
    </source>
</evidence>
<accession>A0A2H9ZWA1</accession>
<evidence type="ECO:0000256" key="3">
    <source>
        <dbReference type="ARBA" id="ARBA00004906"/>
    </source>
</evidence>
<comment type="catalytic activity">
    <reaction evidence="1">
        <text>S-ubiquitinyl-[E2 ubiquitin-conjugating enzyme]-L-cysteine + [acceptor protein]-L-lysine = [E2 ubiquitin-conjugating enzyme]-L-cysteine + N(6)-ubiquitinyl-[acceptor protein]-L-lysine.</text>
        <dbReference type="EC" id="2.3.2.27"/>
    </reaction>
</comment>